<evidence type="ECO:0000256" key="4">
    <source>
        <dbReference type="ARBA" id="ARBA00012572"/>
    </source>
</evidence>
<dbReference type="GO" id="GO:0000162">
    <property type="term" value="P:L-tryptophan biosynthetic process"/>
    <property type="evidence" value="ECO:0007669"/>
    <property type="project" value="UniProtKB-UniRule"/>
</dbReference>
<dbReference type="CDD" id="cd00405">
    <property type="entry name" value="PRAI"/>
    <property type="match status" value="1"/>
</dbReference>
<comment type="catalytic activity">
    <reaction evidence="1 10">
        <text>N-(5-phospho-beta-D-ribosyl)anthranilate = 1-(2-carboxyphenylamino)-1-deoxy-D-ribulose 5-phosphate</text>
        <dbReference type="Rhea" id="RHEA:21540"/>
        <dbReference type="ChEBI" id="CHEBI:18277"/>
        <dbReference type="ChEBI" id="CHEBI:58613"/>
        <dbReference type="EC" id="5.3.1.24"/>
    </reaction>
</comment>
<dbReference type="InterPro" id="IPR011060">
    <property type="entry name" value="RibuloseP-bd_barrel"/>
</dbReference>
<name>A0A9X2IBQ3_9GAMM</name>
<organism evidence="12 13">
    <name type="scientific">Legionella maioricensis</name>
    <dbReference type="NCBI Taxonomy" id="2896528"/>
    <lineage>
        <taxon>Bacteria</taxon>
        <taxon>Pseudomonadati</taxon>
        <taxon>Pseudomonadota</taxon>
        <taxon>Gammaproteobacteria</taxon>
        <taxon>Legionellales</taxon>
        <taxon>Legionellaceae</taxon>
        <taxon>Legionella</taxon>
    </lineage>
</organism>
<accession>A0A9X2IBQ3</accession>
<evidence type="ECO:0000256" key="6">
    <source>
        <dbReference type="ARBA" id="ARBA00022605"/>
    </source>
</evidence>
<evidence type="ECO:0000256" key="7">
    <source>
        <dbReference type="ARBA" id="ARBA00022822"/>
    </source>
</evidence>
<evidence type="ECO:0000313" key="13">
    <source>
        <dbReference type="Proteomes" id="UP001139721"/>
    </source>
</evidence>
<reference evidence="12" key="1">
    <citation type="submission" date="2021-11" db="EMBL/GenBank/DDBJ databases">
        <title>Legionella maioricencis sp. nov., a new species isolated from hot water samples in Mallorca.</title>
        <authorList>
            <person name="Crespi S."/>
            <person name="Drasar V."/>
            <person name="Salva-Serra F."/>
            <person name="Jaen-Luchoro D."/>
            <person name="Pineiro-Iglesias B."/>
            <person name="Aliaga F."/>
            <person name="Fernandez-Juarez V."/>
            <person name="Coll G."/>
            <person name="Moore E.R.B."/>
            <person name="Bennasar-Figueras A."/>
        </authorList>
    </citation>
    <scope>NUCLEOTIDE SEQUENCE</scope>
    <source>
        <strain evidence="12">HCPI-6</strain>
    </source>
</reference>
<dbReference type="NCBIfam" id="NF002298">
    <property type="entry name" value="PRK01222.1-4"/>
    <property type="match status" value="1"/>
</dbReference>
<comment type="similarity">
    <text evidence="3 10">Belongs to the TrpF family.</text>
</comment>
<evidence type="ECO:0000256" key="2">
    <source>
        <dbReference type="ARBA" id="ARBA00004664"/>
    </source>
</evidence>
<evidence type="ECO:0000256" key="1">
    <source>
        <dbReference type="ARBA" id="ARBA00001164"/>
    </source>
</evidence>
<keyword evidence="8 10" id="KW-0057">Aromatic amino acid biosynthesis</keyword>
<evidence type="ECO:0000256" key="5">
    <source>
        <dbReference type="ARBA" id="ARBA00022272"/>
    </source>
</evidence>
<dbReference type="SUPFAM" id="SSF51366">
    <property type="entry name" value="Ribulose-phoshate binding barrel"/>
    <property type="match status" value="1"/>
</dbReference>
<sequence length="208" mass="22999">MNSSRTRVKMCGMTRAEDVAHAIALGVDAIGLIFYPKSPRSITIEKARVLLKNIPPFVDAVAVLVNPEEIFVHQIIEELPIQLLQFHGDESPEFCQRFNKPFIKAIQPQTSGQIQQVMKEYLKASAILLDTPSETSRGGTGIAFDWQIIPQSLPKPFILAGGLNEFNVLDAIKVSKPYAIDVCSGIEATPGVKDHKKMSQFVKVLWGI</sequence>
<dbReference type="EMBL" id="JAJKBJ010000012">
    <property type="protein sequence ID" value="MCL9684650.1"/>
    <property type="molecule type" value="Genomic_DNA"/>
</dbReference>
<feature type="domain" description="N-(5'phosphoribosyl) anthranilate isomerase (PRAI)" evidence="11">
    <location>
        <begin position="8"/>
        <end position="203"/>
    </location>
</feature>
<dbReference type="InterPro" id="IPR013785">
    <property type="entry name" value="Aldolase_TIM"/>
</dbReference>
<keyword evidence="9 10" id="KW-0413">Isomerase</keyword>
<evidence type="ECO:0000256" key="10">
    <source>
        <dbReference type="HAMAP-Rule" id="MF_00135"/>
    </source>
</evidence>
<dbReference type="PANTHER" id="PTHR42894:SF1">
    <property type="entry name" value="N-(5'-PHOSPHORIBOSYL)ANTHRANILATE ISOMERASE"/>
    <property type="match status" value="1"/>
</dbReference>
<gene>
    <name evidence="10" type="primary">trpF</name>
    <name evidence="12" type="ORF">LOX96_11140</name>
</gene>
<dbReference type="InterPro" id="IPR044643">
    <property type="entry name" value="TrpF_fam"/>
</dbReference>
<comment type="caution">
    <text evidence="12">The sequence shown here is derived from an EMBL/GenBank/DDBJ whole genome shotgun (WGS) entry which is preliminary data.</text>
</comment>
<proteinExistence type="inferred from homology"/>
<evidence type="ECO:0000256" key="8">
    <source>
        <dbReference type="ARBA" id="ARBA00023141"/>
    </source>
</evidence>
<dbReference type="RefSeq" id="WP_250421560.1">
    <property type="nucleotide sequence ID" value="NZ_JAJKBJ010000012.1"/>
</dbReference>
<dbReference type="GO" id="GO:0004640">
    <property type="term" value="F:phosphoribosylanthranilate isomerase activity"/>
    <property type="evidence" value="ECO:0007669"/>
    <property type="project" value="UniProtKB-UniRule"/>
</dbReference>
<keyword evidence="13" id="KW-1185">Reference proteome</keyword>
<dbReference type="FunFam" id="3.20.20.70:FF:000075">
    <property type="entry name" value="Tryptophan biosynthesis protein TRP1"/>
    <property type="match status" value="1"/>
</dbReference>
<dbReference type="PANTHER" id="PTHR42894">
    <property type="entry name" value="N-(5'-PHOSPHORIBOSYL)ANTHRANILATE ISOMERASE"/>
    <property type="match status" value="1"/>
</dbReference>
<dbReference type="Proteomes" id="UP001139721">
    <property type="component" value="Unassembled WGS sequence"/>
</dbReference>
<evidence type="ECO:0000256" key="9">
    <source>
        <dbReference type="ARBA" id="ARBA00023235"/>
    </source>
</evidence>
<comment type="pathway">
    <text evidence="2 10">Amino-acid biosynthesis; L-tryptophan biosynthesis; L-tryptophan from chorismate: step 3/5.</text>
</comment>
<evidence type="ECO:0000256" key="3">
    <source>
        <dbReference type="ARBA" id="ARBA00007571"/>
    </source>
</evidence>
<evidence type="ECO:0000259" key="11">
    <source>
        <dbReference type="Pfam" id="PF00697"/>
    </source>
</evidence>
<protein>
    <recommendedName>
        <fullName evidence="5 10">N-(5'-phosphoribosyl)anthranilate isomerase</fullName>
        <shortName evidence="10">PRAI</shortName>
        <ecNumber evidence="4 10">5.3.1.24</ecNumber>
    </recommendedName>
</protein>
<evidence type="ECO:0000313" key="12">
    <source>
        <dbReference type="EMBL" id="MCL9684650.1"/>
    </source>
</evidence>
<keyword evidence="6 10" id="KW-0028">Amino-acid biosynthesis</keyword>
<keyword evidence="7 10" id="KW-0822">Tryptophan biosynthesis</keyword>
<dbReference type="HAMAP" id="MF_00135">
    <property type="entry name" value="PRAI"/>
    <property type="match status" value="1"/>
</dbReference>
<dbReference type="AlphaFoldDB" id="A0A9X2IBQ3"/>
<dbReference type="InterPro" id="IPR001240">
    <property type="entry name" value="PRAI_dom"/>
</dbReference>
<dbReference type="Pfam" id="PF00697">
    <property type="entry name" value="PRAI"/>
    <property type="match status" value="1"/>
</dbReference>
<dbReference type="Gene3D" id="3.20.20.70">
    <property type="entry name" value="Aldolase class I"/>
    <property type="match status" value="1"/>
</dbReference>
<dbReference type="EC" id="5.3.1.24" evidence="4 10"/>